<organism evidence="2 3">
    <name type="scientific">Canna indica</name>
    <name type="common">Indian-shot</name>
    <dbReference type="NCBI Taxonomy" id="4628"/>
    <lineage>
        <taxon>Eukaryota</taxon>
        <taxon>Viridiplantae</taxon>
        <taxon>Streptophyta</taxon>
        <taxon>Embryophyta</taxon>
        <taxon>Tracheophyta</taxon>
        <taxon>Spermatophyta</taxon>
        <taxon>Magnoliopsida</taxon>
        <taxon>Liliopsida</taxon>
        <taxon>Zingiberales</taxon>
        <taxon>Cannaceae</taxon>
        <taxon>Canna</taxon>
    </lineage>
</organism>
<dbReference type="Proteomes" id="UP001327560">
    <property type="component" value="Chromosome 2"/>
</dbReference>
<proteinExistence type="predicted"/>
<dbReference type="SUPFAM" id="SSF56219">
    <property type="entry name" value="DNase I-like"/>
    <property type="match status" value="1"/>
</dbReference>
<reference evidence="2 3" key="1">
    <citation type="submission" date="2023-10" db="EMBL/GenBank/DDBJ databases">
        <title>Chromosome-scale genome assembly provides insights into flower coloration mechanisms of Canna indica.</title>
        <authorList>
            <person name="Li C."/>
        </authorList>
    </citation>
    <scope>NUCLEOTIDE SEQUENCE [LARGE SCALE GENOMIC DNA]</scope>
    <source>
        <tissue evidence="2">Flower</tissue>
    </source>
</reference>
<dbReference type="Pfam" id="PF03372">
    <property type="entry name" value="Exo_endo_phos"/>
    <property type="match status" value="1"/>
</dbReference>
<evidence type="ECO:0000259" key="1">
    <source>
        <dbReference type="Pfam" id="PF03372"/>
    </source>
</evidence>
<evidence type="ECO:0000313" key="2">
    <source>
        <dbReference type="EMBL" id="WOK98726.1"/>
    </source>
</evidence>
<accession>A0AAQ3K243</accession>
<sequence length="246" mass="28774">MKCISWNIRGALKKGALAFLWNMVKNNNVDLLILQETHLISSEADDFIFRYRRNWKGEFYQSTGRSGGIIILWRKSAMEIRCIHKNDQGINGVAKCTDGSVFIISGVYASTNYRKRKQLWDFLSEVNTEHIPWLIIGDMNCIREGNEKMGGREFNYNYAVSGCNTFIEEVGLWEDEFSGPQFTWTNNRKRAARIQARLDRVLYSGEWLDKNYVIKVKHLQRLEYDHRPLLVTCEKEGRKNNGEKYL</sequence>
<gene>
    <name evidence="2" type="ORF">Cni_G07438</name>
</gene>
<evidence type="ECO:0000313" key="3">
    <source>
        <dbReference type="Proteomes" id="UP001327560"/>
    </source>
</evidence>
<dbReference type="InterPro" id="IPR036691">
    <property type="entry name" value="Endo/exonu/phosph_ase_sf"/>
</dbReference>
<dbReference type="EMBL" id="CP136891">
    <property type="protein sequence ID" value="WOK98726.1"/>
    <property type="molecule type" value="Genomic_DNA"/>
</dbReference>
<protein>
    <recommendedName>
        <fullName evidence="1">Endonuclease/exonuclease/phosphatase domain-containing protein</fullName>
    </recommendedName>
</protein>
<dbReference type="PANTHER" id="PTHR35218">
    <property type="entry name" value="RNASE H DOMAIN-CONTAINING PROTEIN"/>
    <property type="match status" value="1"/>
</dbReference>
<dbReference type="GO" id="GO:0003824">
    <property type="term" value="F:catalytic activity"/>
    <property type="evidence" value="ECO:0007669"/>
    <property type="project" value="InterPro"/>
</dbReference>
<dbReference type="InterPro" id="IPR005135">
    <property type="entry name" value="Endo/exonuclease/phosphatase"/>
</dbReference>
<keyword evidence="3" id="KW-1185">Reference proteome</keyword>
<name>A0AAQ3K243_9LILI</name>
<dbReference type="AlphaFoldDB" id="A0AAQ3K243"/>
<dbReference type="PANTHER" id="PTHR35218:SF9">
    <property type="entry name" value="ENDONUCLEASE_EXONUCLEASE_PHOSPHATASE DOMAIN-CONTAINING PROTEIN"/>
    <property type="match status" value="1"/>
</dbReference>
<dbReference type="Gene3D" id="3.60.10.10">
    <property type="entry name" value="Endonuclease/exonuclease/phosphatase"/>
    <property type="match status" value="1"/>
</dbReference>
<feature type="domain" description="Endonuclease/exonuclease/phosphatase" evidence="1">
    <location>
        <begin position="4"/>
        <end position="209"/>
    </location>
</feature>